<comment type="subcellular location">
    <subcellularLocation>
        <location evidence="1">Secreted</location>
    </subcellularLocation>
</comment>
<dbReference type="OrthoDB" id="441660at2759"/>
<dbReference type="InterPro" id="IPR016186">
    <property type="entry name" value="C-type_lectin-like/link_sf"/>
</dbReference>
<dbReference type="InterPro" id="IPR001304">
    <property type="entry name" value="C-type_lectin-like"/>
</dbReference>
<keyword evidence="7" id="KW-1015">Disulfide bond</keyword>
<proteinExistence type="inferred from homology"/>
<organism evidence="10 11">
    <name type="scientific">Anolis carolinensis</name>
    <name type="common">Green anole</name>
    <name type="synonym">American chameleon</name>
    <dbReference type="NCBI Taxonomy" id="28377"/>
    <lineage>
        <taxon>Eukaryota</taxon>
        <taxon>Metazoa</taxon>
        <taxon>Chordata</taxon>
        <taxon>Craniata</taxon>
        <taxon>Vertebrata</taxon>
        <taxon>Euteleostomi</taxon>
        <taxon>Lepidosauria</taxon>
        <taxon>Squamata</taxon>
        <taxon>Bifurcata</taxon>
        <taxon>Unidentata</taxon>
        <taxon>Episquamata</taxon>
        <taxon>Toxicofera</taxon>
        <taxon>Iguania</taxon>
        <taxon>Dactyloidae</taxon>
        <taxon>Anolis</taxon>
    </lineage>
</organism>
<dbReference type="STRING" id="28377.ENSACAP00000023278"/>
<keyword evidence="8" id="KW-0732">Signal</keyword>
<evidence type="ECO:0000256" key="5">
    <source>
        <dbReference type="ARBA" id="ARBA00022734"/>
    </source>
</evidence>
<reference evidence="10" key="1">
    <citation type="submission" date="2009-12" db="EMBL/GenBank/DDBJ databases">
        <title>The Genome Sequence of Anolis carolinensis (Green Anole Lizard).</title>
        <authorList>
            <consortium name="The Genome Sequencing Platform"/>
            <person name="Di Palma F."/>
            <person name="Alfoldi J."/>
            <person name="Heiman D."/>
            <person name="Young S."/>
            <person name="Grabherr M."/>
            <person name="Johnson J."/>
            <person name="Lander E.S."/>
            <person name="Lindblad-Toh K."/>
        </authorList>
    </citation>
    <scope>NUCLEOTIDE SEQUENCE [LARGE SCALE GENOMIC DNA]</scope>
    <source>
        <strain evidence="10">JBL SC #1</strain>
    </source>
</reference>
<dbReference type="InterPro" id="IPR016187">
    <property type="entry name" value="CTDL_fold"/>
</dbReference>
<dbReference type="GeneID" id="103279558"/>
<evidence type="ECO:0000256" key="1">
    <source>
        <dbReference type="ARBA" id="ARBA00004613"/>
    </source>
</evidence>
<comment type="similarity">
    <text evidence="2">Belongs to the true venom lectin family.</text>
</comment>
<evidence type="ECO:0000313" key="11">
    <source>
        <dbReference type="Proteomes" id="UP000001646"/>
    </source>
</evidence>
<accession>R4GD37</accession>
<dbReference type="SMART" id="SM00034">
    <property type="entry name" value="CLECT"/>
    <property type="match status" value="1"/>
</dbReference>
<reference evidence="10" key="2">
    <citation type="submission" date="2025-08" db="UniProtKB">
        <authorList>
            <consortium name="Ensembl"/>
        </authorList>
    </citation>
    <scope>IDENTIFICATION</scope>
</reference>
<dbReference type="Gene3D" id="3.10.100.10">
    <property type="entry name" value="Mannose-Binding Protein A, subunit A"/>
    <property type="match status" value="1"/>
</dbReference>
<reference evidence="10" key="3">
    <citation type="submission" date="2025-09" db="UniProtKB">
        <authorList>
            <consortium name="Ensembl"/>
        </authorList>
    </citation>
    <scope>IDENTIFICATION</scope>
</reference>
<feature type="chain" id="PRO_5004366141" description="C-type lectin domain-containing protein" evidence="8">
    <location>
        <begin position="27"/>
        <end position="161"/>
    </location>
</feature>
<evidence type="ECO:0000256" key="6">
    <source>
        <dbReference type="ARBA" id="ARBA00022837"/>
    </source>
</evidence>
<evidence type="ECO:0000313" key="10">
    <source>
        <dbReference type="Ensembl" id="ENSACAP00000023278.1"/>
    </source>
</evidence>
<dbReference type="GO" id="GO:0030246">
    <property type="term" value="F:carbohydrate binding"/>
    <property type="evidence" value="ECO:0007669"/>
    <property type="project" value="UniProtKB-KW"/>
</dbReference>
<dbReference type="AlphaFoldDB" id="R4GD37"/>
<dbReference type="InterPro" id="IPR050111">
    <property type="entry name" value="C-type_lectin/snaclec_domain"/>
</dbReference>
<dbReference type="KEGG" id="acs:103279558"/>
<dbReference type="RefSeq" id="XP_008113586.1">
    <property type="nucleotide sequence ID" value="XM_008115379.3"/>
</dbReference>
<dbReference type="eggNOG" id="KOG4297">
    <property type="taxonomic scope" value="Eukaryota"/>
</dbReference>
<dbReference type="InParanoid" id="R4GD37"/>
<dbReference type="HOGENOM" id="CLU_049894_10_1_1"/>
<dbReference type="GO" id="GO:0005576">
    <property type="term" value="C:extracellular region"/>
    <property type="evidence" value="ECO:0007669"/>
    <property type="project" value="UniProtKB-SubCell"/>
</dbReference>
<dbReference type="SUPFAM" id="SSF56436">
    <property type="entry name" value="C-type lectin-like"/>
    <property type="match status" value="1"/>
</dbReference>
<dbReference type="PANTHER" id="PTHR22803">
    <property type="entry name" value="MANNOSE, PHOSPHOLIPASE, LECTIN RECEPTOR RELATED"/>
    <property type="match status" value="1"/>
</dbReference>
<evidence type="ECO:0000256" key="7">
    <source>
        <dbReference type="ARBA" id="ARBA00023157"/>
    </source>
</evidence>
<evidence type="ECO:0000256" key="4">
    <source>
        <dbReference type="ARBA" id="ARBA00022723"/>
    </source>
</evidence>
<dbReference type="FunCoup" id="R4GD37">
    <property type="interactions" value="2"/>
</dbReference>
<evidence type="ECO:0000256" key="8">
    <source>
        <dbReference type="SAM" id="SignalP"/>
    </source>
</evidence>
<dbReference type="GO" id="GO:0046872">
    <property type="term" value="F:metal ion binding"/>
    <property type="evidence" value="ECO:0007669"/>
    <property type="project" value="UniProtKB-KW"/>
</dbReference>
<evidence type="ECO:0000256" key="3">
    <source>
        <dbReference type="ARBA" id="ARBA00022525"/>
    </source>
</evidence>
<evidence type="ECO:0000256" key="2">
    <source>
        <dbReference type="ARBA" id="ARBA00006250"/>
    </source>
</evidence>
<keyword evidence="6" id="KW-0106">Calcium</keyword>
<dbReference type="Pfam" id="PF00059">
    <property type="entry name" value="Lectin_C"/>
    <property type="match status" value="1"/>
</dbReference>
<name>R4GD37_ANOCA</name>
<gene>
    <name evidence="10" type="primary">LOC103279558</name>
</gene>
<keyword evidence="3" id="KW-0964">Secreted</keyword>
<feature type="signal peptide" evidence="8">
    <location>
        <begin position="1"/>
        <end position="26"/>
    </location>
</feature>
<dbReference type="Bgee" id="ENSACAG00000028256">
    <property type="expression patterns" value="Expressed in liver and 2 other cell types or tissues"/>
</dbReference>
<dbReference type="FunFam" id="3.10.100.10:FF:000015">
    <property type="entry name" value="C-type lectin Cal"/>
    <property type="match status" value="1"/>
</dbReference>
<keyword evidence="11" id="KW-1185">Reference proteome</keyword>
<keyword evidence="4" id="KW-0479">Metal-binding</keyword>
<dbReference type="GeneTree" id="ENSGT00940000154447"/>
<sequence>MMGRVAYFSLCLFDILLFSTFPEAEASICARNWLQNQRNCSAYFDTKMTWHQAEIECQSYGRGAHLASILSEAEANLLAHHISSHQQIPNNVWIGLHDPRGNRRWRWSDESVYNFQAWNQSQPNISRRSKYCVELLLSTGFKKWKNALCRKPNTYICKYQL</sequence>
<keyword evidence="5" id="KW-0430">Lectin</keyword>
<dbReference type="Proteomes" id="UP000001646">
    <property type="component" value="Unplaced"/>
</dbReference>
<feature type="domain" description="C-type lectin" evidence="9">
    <location>
        <begin position="36"/>
        <end position="158"/>
    </location>
</feature>
<dbReference type="PROSITE" id="PS50041">
    <property type="entry name" value="C_TYPE_LECTIN_2"/>
    <property type="match status" value="1"/>
</dbReference>
<evidence type="ECO:0000259" key="9">
    <source>
        <dbReference type="PROSITE" id="PS50041"/>
    </source>
</evidence>
<dbReference type="Ensembl" id="ENSACAT00000030698.2">
    <property type="protein sequence ID" value="ENSACAP00000023278.1"/>
    <property type="gene ID" value="ENSACAG00000028256.2"/>
</dbReference>
<protein>
    <recommendedName>
        <fullName evidence="9">C-type lectin domain-containing protein</fullName>
    </recommendedName>
</protein>
<dbReference type="GO" id="GO:0038023">
    <property type="term" value="F:signaling receptor activity"/>
    <property type="evidence" value="ECO:0000318"/>
    <property type="project" value="GO_Central"/>
</dbReference>